<name>A0A367WD18_9PROT</name>
<feature type="domain" description="DUF4347" evidence="2">
    <location>
        <begin position="109"/>
        <end position="271"/>
    </location>
</feature>
<dbReference type="Proteomes" id="UP000252517">
    <property type="component" value="Unassembled WGS sequence"/>
</dbReference>
<evidence type="ECO:0000256" key="1">
    <source>
        <dbReference type="SAM" id="MobiDB-lite"/>
    </source>
</evidence>
<evidence type="ECO:0000313" key="4">
    <source>
        <dbReference type="Proteomes" id="UP000252517"/>
    </source>
</evidence>
<organism evidence="3 4">
    <name type="scientific">Thalassospira profundimaris</name>
    <dbReference type="NCBI Taxonomy" id="502049"/>
    <lineage>
        <taxon>Bacteria</taxon>
        <taxon>Pseudomonadati</taxon>
        <taxon>Pseudomonadota</taxon>
        <taxon>Alphaproteobacteria</taxon>
        <taxon>Rhodospirillales</taxon>
        <taxon>Thalassospiraceae</taxon>
        <taxon>Thalassospira</taxon>
    </lineage>
</organism>
<feature type="region of interest" description="Disordered" evidence="1">
    <location>
        <begin position="41"/>
        <end position="89"/>
    </location>
</feature>
<dbReference type="OrthoDB" id="9816366at2"/>
<dbReference type="InterPro" id="IPR025592">
    <property type="entry name" value="DUF4347"/>
</dbReference>
<gene>
    <name evidence="3" type="ORF">TH25_25425</name>
</gene>
<accession>A0A367WD18</accession>
<dbReference type="RefSeq" id="WP_147253099.1">
    <property type="nucleotide sequence ID" value="NZ_JPWH01000055.1"/>
</dbReference>
<comment type="caution">
    <text evidence="3">The sequence shown here is derived from an EMBL/GenBank/DDBJ whole genome shotgun (WGS) entry which is preliminary data.</text>
</comment>
<feature type="compositionally biased region" description="Polar residues" evidence="1">
    <location>
        <begin position="57"/>
        <end position="81"/>
    </location>
</feature>
<dbReference type="Pfam" id="PF14252">
    <property type="entry name" value="DUF4347"/>
    <property type="match status" value="1"/>
</dbReference>
<reference evidence="3 4" key="1">
    <citation type="submission" date="2014-07" db="EMBL/GenBank/DDBJ databases">
        <title>Draft genome sequence of Thalassospira profundimaris S25-3-2.</title>
        <authorList>
            <person name="Lai Q."/>
            <person name="Shao Z."/>
        </authorList>
    </citation>
    <scope>NUCLEOTIDE SEQUENCE [LARGE SCALE GENOMIC DNA]</scope>
    <source>
        <strain evidence="3 4">S25-3-2</strain>
    </source>
</reference>
<feature type="non-terminal residue" evidence="3">
    <location>
        <position position="1283"/>
    </location>
</feature>
<protein>
    <recommendedName>
        <fullName evidence="2">DUF4347 domain-containing protein</fullName>
    </recommendedName>
</protein>
<evidence type="ECO:0000259" key="2">
    <source>
        <dbReference type="Pfam" id="PF14252"/>
    </source>
</evidence>
<evidence type="ECO:0000313" key="3">
    <source>
        <dbReference type="EMBL" id="RCK39313.1"/>
    </source>
</evidence>
<proteinExistence type="predicted"/>
<sequence length="1283" mass="129703">MAYSKYWARGHKLHSLSSIVPLALEPRYMFDAAGAATGAEAAHQAQAEAEADNAHGNNQQAGETNGTETTSPQGDNASSGQGDVPATDNAAQLSDDVSDHVVPASRKEVVIVDPTVADYQKIIDGFSPDIDVILLDQGATLQSVADALAGRSDIDALHIISHGAEGILQFGGQSITTSGLDASADTLAAIGATLSNDGDILLYGCDIGADAAGQAFVDRFAELTSADVAASSDDTGAADLGGDWVLETTRGQIETAIGISGQVREAYAHTLASTYDFENASGGSGSPVTSTVNGVTLTYSSNVNSNNNIGLTSLSGAGLDGKVLYNGASSWTKDTFSFDGAVDLTSFYITQQPGSTLPMTVTFKVTNGSGADIQVTIAKTAGTSMAAVGKTVDLSGWTNVTEFVIERENPQVNGSYTNGSGAVYDTIVFTPAASNSAPSASNLTQTKSYTEDASSVALDDIVVNDADSGDTITATLTLSNKDAGTLTTGTFGSATSSFNAATGVWSVTGSQTDVNSALAAVAFSPTANWDQNITITSHIQDAQGAGPTDGTISLNVTAVNDAPVLTAASPTLTEITEDATSNGGQTVADILGTSVADADSGALEGIALYGLTSGNGKWQYSLNDGGSWTDVGDVSQSGALLLRANDKVRFVPNGENGTSASISYHAWDQSSDSAGDKVSVATTGNATAFSTATDTASITVTDVDDEPTATVPSDVSVYTDIESNLDLSGLDFADIDSTTLTVTLTLSAGTFSTPANGASIGNGVTATKVSDTEITLSGDIADINTYLGTASNIKYTTASGISGNDIATITVKAADNTTEVTVGTINIDAIQNNAPTLTDGATVTVNGTSEDSRTGSAFVTDILASAGYGDTDGTSQNGIAIVGLTGNGHWQYSTDQVTWVTITSASPESAILLASGTALRFEGDGKNGETPTLSIKAWDKTSGIASTNSDTSTADASQSGGASAFSSGTATVSATITSNNDAPVLTPATPTLTDISEDATTDGGQTVASILGASVDDVDSGALEGIALYDLSSGNGKWQYSLNDGTSWTDVGTVSQSQALLLRANDKVRFVPNGDNGTSASISYYAWDQTGSDSAGDKVSVATRGGANAFSSAADTASITVSDVNDAPVLTAASPTLTSIGEDATTNGGQTVADILDSSVTDIDSGALQGIALYGLTSGNGKWQYSLNGGTDWTDVGEVSQSQALLLRATDKVRFVPNGENATTASISYHAWDQTGSDSAGDKVSVATTGNATAFSTATDTASITVDPANDAPTVTNGATVTL</sequence>
<dbReference type="EMBL" id="JPWH01000055">
    <property type="protein sequence ID" value="RCK39313.1"/>
    <property type="molecule type" value="Genomic_DNA"/>
</dbReference>